<name>A0AA38F4R3_TAXCH</name>
<keyword evidence="2" id="KW-1185">Reference proteome</keyword>
<feature type="non-terminal residue" evidence="1">
    <location>
        <position position="72"/>
    </location>
</feature>
<organism evidence="1 2">
    <name type="scientific">Taxus chinensis</name>
    <name type="common">Chinese yew</name>
    <name type="synonym">Taxus wallichiana var. chinensis</name>
    <dbReference type="NCBI Taxonomy" id="29808"/>
    <lineage>
        <taxon>Eukaryota</taxon>
        <taxon>Viridiplantae</taxon>
        <taxon>Streptophyta</taxon>
        <taxon>Embryophyta</taxon>
        <taxon>Tracheophyta</taxon>
        <taxon>Spermatophyta</taxon>
        <taxon>Pinopsida</taxon>
        <taxon>Pinidae</taxon>
        <taxon>Conifers II</taxon>
        <taxon>Cupressales</taxon>
        <taxon>Taxaceae</taxon>
        <taxon>Taxus</taxon>
    </lineage>
</organism>
<reference evidence="1 2" key="1">
    <citation type="journal article" date="2021" name="Nat. Plants">
        <title>The Taxus genome provides insights into paclitaxel biosynthesis.</title>
        <authorList>
            <person name="Xiong X."/>
            <person name="Gou J."/>
            <person name="Liao Q."/>
            <person name="Li Y."/>
            <person name="Zhou Q."/>
            <person name="Bi G."/>
            <person name="Li C."/>
            <person name="Du R."/>
            <person name="Wang X."/>
            <person name="Sun T."/>
            <person name="Guo L."/>
            <person name="Liang H."/>
            <person name="Lu P."/>
            <person name="Wu Y."/>
            <person name="Zhang Z."/>
            <person name="Ro D.K."/>
            <person name="Shang Y."/>
            <person name="Huang S."/>
            <person name="Yan J."/>
        </authorList>
    </citation>
    <scope>NUCLEOTIDE SEQUENCE [LARGE SCALE GENOMIC DNA]</scope>
    <source>
        <strain evidence="1">Ta-2019</strain>
    </source>
</reference>
<gene>
    <name evidence="1" type="ORF">KI387_033148</name>
</gene>
<feature type="non-terminal residue" evidence="1">
    <location>
        <position position="1"/>
    </location>
</feature>
<evidence type="ECO:0000313" key="1">
    <source>
        <dbReference type="EMBL" id="KAH9289031.1"/>
    </source>
</evidence>
<proteinExistence type="predicted"/>
<dbReference type="AlphaFoldDB" id="A0AA38F4R3"/>
<protein>
    <submittedName>
        <fullName evidence="1">Uncharacterized protein</fullName>
    </submittedName>
</protein>
<accession>A0AA38F4R3</accession>
<sequence length="72" mass="8528">ILCLPGMRSWRRWIIGKIKQRHTREGEAYHITCLLLKPNACFRQRHHKNVQMFNTINCTSHLCNCKSESDCT</sequence>
<dbReference type="Proteomes" id="UP000824469">
    <property type="component" value="Unassembled WGS sequence"/>
</dbReference>
<comment type="caution">
    <text evidence="1">The sequence shown here is derived from an EMBL/GenBank/DDBJ whole genome shotgun (WGS) entry which is preliminary data.</text>
</comment>
<evidence type="ECO:0000313" key="2">
    <source>
        <dbReference type="Proteomes" id="UP000824469"/>
    </source>
</evidence>
<dbReference type="EMBL" id="JAHRHJ020003813">
    <property type="protein sequence ID" value="KAH9289031.1"/>
    <property type="molecule type" value="Genomic_DNA"/>
</dbReference>